<evidence type="ECO:0000313" key="14">
    <source>
        <dbReference type="Proteomes" id="UP001447008"/>
    </source>
</evidence>
<dbReference type="InterPro" id="IPR007812">
    <property type="entry name" value="T2SS_protein-GspL"/>
</dbReference>
<evidence type="ECO:0000256" key="6">
    <source>
        <dbReference type="ARBA" id="ARBA00022692"/>
    </source>
</evidence>
<protein>
    <recommendedName>
        <fullName evidence="10">Type II secretion system protein L</fullName>
        <shortName evidence="10">T2SS protein L</shortName>
    </recommendedName>
</protein>
<evidence type="ECO:0000256" key="10">
    <source>
        <dbReference type="PIRNR" id="PIRNR015761"/>
    </source>
</evidence>
<dbReference type="NCBIfam" id="TIGR01709">
    <property type="entry name" value="typeII_sec_gspL"/>
    <property type="match status" value="1"/>
</dbReference>
<evidence type="ECO:0000256" key="9">
    <source>
        <dbReference type="ARBA" id="ARBA00023136"/>
    </source>
</evidence>
<comment type="function">
    <text evidence="10">Inner membrane component of the type II secretion system required for the energy-dependent secretion of extracellular factors such as proteases and toxins from the periplasm.</text>
</comment>
<keyword evidence="7 10" id="KW-0653">Protein transport</keyword>
<evidence type="ECO:0000256" key="2">
    <source>
        <dbReference type="ARBA" id="ARBA00005318"/>
    </source>
</evidence>
<comment type="caution">
    <text evidence="13">The sequence shown here is derived from an EMBL/GenBank/DDBJ whole genome shotgun (WGS) entry which is preliminary data.</text>
</comment>
<gene>
    <name evidence="13" type="primary">gspL</name>
    <name evidence="13" type="ORF">WCN91_06650</name>
</gene>
<name>A0ABU9MXU0_9GAMM</name>
<keyword evidence="8" id="KW-1133">Transmembrane helix</keyword>
<dbReference type="InterPro" id="IPR025691">
    <property type="entry name" value="GspL_pp_dom"/>
</dbReference>
<organism evidence="13 14">
    <name type="scientific">Pseudoalteromonas qingdaonensis</name>
    <dbReference type="NCBI Taxonomy" id="3131913"/>
    <lineage>
        <taxon>Bacteria</taxon>
        <taxon>Pseudomonadati</taxon>
        <taxon>Pseudomonadota</taxon>
        <taxon>Gammaproteobacteria</taxon>
        <taxon>Alteromonadales</taxon>
        <taxon>Pseudoalteromonadaceae</taxon>
        <taxon>Pseudoalteromonas</taxon>
    </lineage>
</organism>
<feature type="domain" description="GspL cytoplasmic actin-ATPase-like" evidence="11">
    <location>
        <begin position="5"/>
        <end position="239"/>
    </location>
</feature>
<evidence type="ECO:0000256" key="3">
    <source>
        <dbReference type="ARBA" id="ARBA00022448"/>
    </source>
</evidence>
<dbReference type="PIRSF" id="PIRSF015761">
    <property type="entry name" value="Protein_L"/>
    <property type="match status" value="1"/>
</dbReference>
<keyword evidence="5" id="KW-0997">Cell inner membrane</keyword>
<dbReference type="Gene3D" id="3.30.1360.100">
    <property type="entry name" value="General secretion pathway protein M, EpsM"/>
    <property type="match status" value="1"/>
</dbReference>
<dbReference type="InterPro" id="IPR024230">
    <property type="entry name" value="GspL_cyto_dom"/>
</dbReference>
<dbReference type="SUPFAM" id="SSF53067">
    <property type="entry name" value="Actin-like ATPase domain"/>
    <property type="match status" value="2"/>
</dbReference>
<dbReference type="InterPro" id="IPR043129">
    <property type="entry name" value="ATPase_NBD"/>
</dbReference>
<dbReference type="Proteomes" id="UP001447008">
    <property type="component" value="Unassembled WGS sequence"/>
</dbReference>
<evidence type="ECO:0000256" key="5">
    <source>
        <dbReference type="ARBA" id="ARBA00022519"/>
    </source>
</evidence>
<keyword evidence="3 10" id="KW-0813">Transport</keyword>
<reference evidence="13 14" key="1">
    <citation type="submission" date="2024-03" db="EMBL/GenBank/DDBJ databases">
        <title>Pseudoalteromonas qingdaonensis sp. nov., isolated from the intestines of marine benthic organisms.</title>
        <authorList>
            <person name="Lin X."/>
            <person name="Fang S."/>
            <person name="Hu X."/>
        </authorList>
    </citation>
    <scope>NUCLEOTIDE SEQUENCE [LARGE SCALE GENOMIC DNA]</scope>
    <source>
        <strain evidence="13 14">YIC-827</strain>
    </source>
</reference>
<keyword evidence="9" id="KW-0472">Membrane</keyword>
<sequence>MRESLLIHVGERPEQPIHWLVYNPAEDEIIASGHLADAAALSGLTDKARNRDCTLVVPCAQVQLQSVKLPAKWNRKLAQALPFMVEEQVAVDIDSLFIAHGNAYSEADNHFINIALVNKQWLQNWLDLFAEADIAAANVYVDALLLPEPAPQRASAIAINDDSFLVRSSQWQGAQLEPDWAAAYLISAGIETLDLYSPLPSGELGIETYSHEDKFELPLAMFAKAVSPINLRQGTFAYKKKSSGWIKVWRPAMVAAGVALVFMLGVKGGLWYHYSSQAESVKEQVVSSYESAFPGTKVRPHLIRNQINTALGGQSQDGGADFLMILQDFADIVQQSNEFVTQTLRFDQRRNELRVGARAKDFQSFAQVKARLEQRGFSVDQGSLNNDGETVVGELRIRGEQ</sequence>
<feature type="domain" description="GspL periplasmic" evidence="12">
    <location>
        <begin position="247"/>
        <end position="398"/>
    </location>
</feature>
<dbReference type="CDD" id="cd24017">
    <property type="entry name" value="ASKHA_T2SSL_N"/>
    <property type="match status" value="1"/>
</dbReference>
<dbReference type="Gene3D" id="3.30.420.380">
    <property type="match status" value="1"/>
</dbReference>
<comment type="subcellular location">
    <subcellularLocation>
        <location evidence="1">Cell inner membrane</location>
        <topology evidence="1">Single-pass membrane protein</topology>
    </subcellularLocation>
</comment>
<keyword evidence="14" id="KW-1185">Reference proteome</keyword>
<evidence type="ECO:0000256" key="1">
    <source>
        <dbReference type="ARBA" id="ARBA00004377"/>
    </source>
</evidence>
<dbReference type="RefSeq" id="WP_342677472.1">
    <property type="nucleotide sequence ID" value="NZ_JBCGCU010000005.1"/>
</dbReference>
<dbReference type="Gene3D" id="3.30.420.370">
    <property type="match status" value="1"/>
</dbReference>
<evidence type="ECO:0000259" key="11">
    <source>
        <dbReference type="Pfam" id="PF05134"/>
    </source>
</evidence>
<keyword evidence="4" id="KW-1003">Cell membrane</keyword>
<keyword evidence="6" id="KW-0812">Transmembrane</keyword>
<comment type="similarity">
    <text evidence="2 10">Belongs to the GSP L family.</text>
</comment>
<dbReference type="Pfam" id="PF12693">
    <property type="entry name" value="GspL_C"/>
    <property type="match status" value="1"/>
</dbReference>
<proteinExistence type="inferred from homology"/>
<evidence type="ECO:0000256" key="4">
    <source>
        <dbReference type="ARBA" id="ARBA00022475"/>
    </source>
</evidence>
<evidence type="ECO:0000259" key="12">
    <source>
        <dbReference type="Pfam" id="PF12693"/>
    </source>
</evidence>
<evidence type="ECO:0000256" key="7">
    <source>
        <dbReference type="ARBA" id="ARBA00022927"/>
    </source>
</evidence>
<dbReference type="EMBL" id="JBCGCU010000005">
    <property type="protein sequence ID" value="MEM0515107.1"/>
    <property type="molecule type" value="Genomic_DNA"/>
</dbReference>
<dbReference type="Pfam" id="PF05134">
    <property type="entry name" value="T2SSL"/>
    <property type="match status" value="1"/>
</dbReference>
<evidence type="ECO:0000313" key="13">
    <source>
        <dbReference type="EMBL" id="MEM0515107.1"/>
    </source>
</evidence>
<evidence type="ECO:0000256" key="8">
    <source>
        <dbReference type="ARBA" id="ARBA00022989"/>
    </source>
</evidence>
<accession>A0ABU9MXU0</accession>